<evidence type="ECO:0000313" key="1">
    <source>
        <dbReference type="EMBL" id="KAJ4729761.1"/>
    </source>
</evidence>
<dbReference type="EMBL" id="CM051394">
    <property type="protein sequence ID" value="KAJ4729761.1"/>
    <property type="molecule type" value="Genomic_DNA"/>
</dbReference>
<protein>
    <submittedName>
        <fullName evidence="1">Tyrosine aminotransferase</fullName>
    </submittedName>
</protein>
<proteinExistence type="predicted"/>
<keyword evidence="1" id="KW-0808">Transferase</keyword>
<evidence type="ECO:0000313" key="2">
    <source>
        <dbReference type="Proteomes" id="UP001164539"/>
    </source>
</evidence>
<keyword evidence="2" id="KW-1185">Reference proteome</keyword>
<reference evidence="1 2" key="1">
    <citation type="journal article" date="2023" name="Science">
        <title>Complex scaffold remodeling in plant triterpene biosynthesis.</title>
        <authorList>
            <person name="De La Pena R."/>
            <person name="Hodgson H."/>
            <person name="Liu J.C."/>
            <person name="Stephenson M.J."/>
            <person name="Martin A.C."/>
            <person name="Owen C."/>
            <person name="Harkess A."/>
            <person name="Leebens-Mack J."/>
            <person name="Jimenez L.E."/>
            <person name="Osbourn A."/>
            <person name="Sattely E.S."/>
        </authorList>
    </citation>
    <scope>NUCLEOTIDE SEQUENCE [LARGE SCALE GENOMIC DNA]</scope>
    <source>
        <strain evidence="2">cv. JPN11</strain>
        <tissue evidence="1">Leaf</tissue>
    </source>
</reference>
<gene>
    <name evidence="1" type="ORF">OWV82_002487</name>
</gene>
<comment type="caution">
    <text evidence="1">The sequence shown here is derived from an EMBL/GenBank/DDBJ whole genome shotgun (WGS) entry which is preliminary data.</text>
</comment>
<organism evidence="1 2">
    <name type="scientific">Melia azedarach</name>
    <name type="common">Chinaberry tree</name>
    <dbReference type="NCBI Taxonomy" id="155640"/>
    <lineage>
        <taxon>Eukaryota</taxon>
        <taxon>Viridiplantae</taxon>
        <taxon>Streptophyta</taxon>
        <taxon>Embryophyta</taxon>
        <taxon>Tracheophyta</taxon>
        <taxon>Spermatophyta</taxon>
        <taxon>Magnoliopsida</taxon>
        <taxon>eudicotyledons</taxon>
        <taxon>Gunneridae</taxon>
        <taxon>Pentapetalae</taxon>
        <taxon>rosids</taxon>
        <taxon>malvids</taxon>
        <taxon>Sapindales</taxon>
        <taxon>Meliaceae</taxon>
        <taxon>Melia</taxon>
    </lineage>
</organism>
<accession>A0ACC1Z1W9</accession>
<name>A0ACC1Z1W9_MELAZ</name>
<sequence length="419" mass="46826">MENGPVQKWGFEVKQELDTEPATTIRDSLSSIIENINKKDPRPIIPLGYGDPAAFPCFRTAIEAEDAIVDAVRSAKYNCYSFVAGVLPTKRAIADYLNRDLPYKLSPDDVYVTLGCKQAIEIILTVLARPGANILFPRPGWPFYEGFANLKHLEVRHFDLLPEKGWEVDLDAVEALADENTVAMVIINPGNPCGNVFPYQHLQKIAETARKLRIMVLADEVYEHLIFGSTPYTPMGVFGSIVPVITLGSISKRWVVPGWRFGWLVTNDPNDILQKTGIAKSIKDCLSVYVNMPSFIQGAIPQILEKTKEDFFSKIISILKESADICYDKIKEIPCLTCPNKPEGSMFTMVKLDLSFLEDINDDMDFSMKLVREESVIVTPGIAVGLKNWLRISFGVEPSALEDGLGRIKAFCHRHAKNN</sequence>
<keyword evidence="1" id="KW-0032">Aminotransferase</keyword>
<dbReference type="Proteomes" id="UP001164539">
    <property type="component" value="Chromosome 1"/>
</dbReference>